<keyword evidence="3" id="KW-1185">Reference proteome</keyword>
<name>A0ABW0EQ64_9PSEU</name>
<dbReference type="EMBL" id="JBHSKF010000006">
    <property type="protein sequence ID" value="MFC5288478.1"/>
    <property type="molecule type" value="Genomic_DNA"/>
</dbReference>
<comment type="caution">
    <text evidence="2">The sequence shown here is derived from an EMBL/GenBank/DDBJ whole genome shotgun (WGS) entry which is preliminary data.</text>
</comment>
<dbReference type="InterPro" id="IPR027443">
    <property type="entry name" value="IPNS-like_sf"/>
</dbReference>
<proteinExistence type="predicted"/>
<evidence type="ECO:0000259" key="1">
    <source>
        <dbReference type="Pfam" id="PF05118"/>
    </source>
</evidence>
<dbReference type="Gene3D" id="2.60.120.330">
    <property type="entry name" value="B-lactam Antibiotic, Isopenicillin N Synthase, Chain"/>
    <property type="match status" value="1"/>
</dbReference>
<dbReference type="PANTHER" id="PTHR12366:SF29">
    <property type="entry name" value="ASPARTYL BETA-HYDROXYLASE, ISOFORM L"/>
    <property type="match status" value="1"/>
</dbReference>
<dbReference type="RefSeq" id="WP_378248324.1">
    <property type="nucleotide sequence ID" value="NZ_JBHSKF010000006.1"/>
</dbReference>
<dbReference type="Pfam" id="PF05118">
    <property type="entry name" value="Asp_Arg_Hydrox"/>
    <property type="match status" value="1"/>
</dbReference>
<sequence>MTAFGAEVRRRYLHLIDEFVRIGRTDLAEQVVALAVAQGVWSDPLQRPVEYVASGSTQPVHSADEFWFVAHLESNFAQIRAEVDAVLARRDGGFAPVEEPLLDAGRWDQVVLYEGGRRQDEACARFPFIAQVVEQIPEATTFGLGVITLSWLAPGSRVRPHCGRTNAQLRVHLGIRVPPGPVLRVGRRELRWQEGRCLVFDDSFEHEVRHDGDEPRLILLMDVLNPGLDEADRAFVLASRRSAADQVAAYLAERGIDRVETDDHGVVLRPNAGQSALIRRYMAQTGSSAAQLRTGRLHLEKDGVAVHET</sequence>
<dbReference type="Proteomes" id="UP001596157">
    <property type="component" value="Unassembled WGS sequence"/>
</dbReference>
<accession>A0ABW0EQ64</accession>
<dbReference type="PANTHER" id="PTHR12366">
    <property type="entry name" value="ASPARTYL/ASPARAGINYL BETA-HYDROXYLASE"/>
    <property type="match status" value="1"/>
</dbReference>
<evidence type="ECO:0000313" key="3">
    <source>
        <dbReference type="Proteomes" id="UP001596157"/>
    </source>
</evidence>
<dbReference type="SUPFAM" id="SSF51197">
    <property type="entry name" value="Clavaminate synthase-like"/>
    <property type="match status" value="1"/>
</dbReference>
<feature type="domain" description="Aspartyl/asparaginy/proline hydroxylase" evidence="1">
    <location>
        <begin position="73"/>
        <end position="226"/>
    </location>
</feature>
<reference evidence="3" key="1">
    <citation type="journal article" date="2019" name="Int. J. Syst. Evol. Microbiol.">
        <title>The Global Catalogue of Microorganisms (GCM) 10K type strain sequencing project: providing services to taxonomists for standard genome sequencing and annotation.</title>
        <authorList>
            <consortium name="The Broad Institute Genomics Platform"/>
            <consortium name="The Broad Institute Genome Sequencing Center for Infectious Disease"/>
            <person name="Wu L."/>
            <person name="Ma J."/>
        </authorList>
    </citation>
    <scope>NUCLEOTIDE SEQUENCE [LARGE SCALE GENOMIC DNA]</scope>
    <source>
        <strain evidence="3">CCUG 59778</strain>
    </source>
</reference>
<dbReference type="InterPro" id="IPR007803">
    <property type="entry name" value="Asp/Arg/Pro-Hydrxlase"/>
</dbReference>
<organism evidence="2 3">
    <name type="scientific">Actinokineospora guangxiensis</name>
    <dbReference type="NCBI Taxonomy" id="1490288"/>
    <lineage>
        <taxon>Bacteria</taxon>
        <taxon>Bacillati</taxon>
        <taxon>Actinomycetota</taxon>
        <taxon>Actinomycetes</taxon>
        <taxon>Pseudonocardiales</taxon>
        <taxon>Pseudonocardiaceae</taxon>
        <taxon>Actinokineospora</taxon>
    </lineage>
</organism>
<dbReference type="InterPro" id="IPR039038">
    <property type="entry name" value="ASPH"/>
</dbReference>
<gene>
    <name evidence="2" type="ORF">ACFPM7_15565</name>
</gene>
<evidence type="ECO:0000313" key="2">
    <source>
        <dbReference type="EMBL" id="MFC5288478.1"/>
    </source>
</evidence>
<protein>
    <submittedName>
        <fullName evidence="2">Aspartyl/asparaginyl beta-hydroxylase domain-containing protein</fullName>
    </submittedName>
</protein>